<dbReference type="PROSITE" id="PS51782">
    <property type="entry name" value="LYSM"/>
    <property type="match status" value="4"/>
</dbReference>
<dbReference type="SMART" id="SM00257">
    <property type="entry name" value="LysM"/>
    <property type="match status" value="4"/>
</dbReference>
<keyword evidence="6" id="KW-1185">Reference proteome</keyword>
<feature type="domain" description="LysM" evidence="4">
    <location>
        <begin position="155"/>
        <end position="200"/>
    </location>
</feature>
<gene>
    <name evidence="5" type="ORF">ACFSQ0_06195</name>
</gene>
<dbReference type="CDD" id="cd06268">
    <property type="entry name" value="PBP1_ABC_transporter_LIVBP-like"/>
    <property type="match status" value="1"/>
</dbReference>
<dbReference type="PANTHER" id="PTHR33734:SF22">
    <property type="entry name" value="MEMBRANE-BOUND LYTIC MUREIN TRANSGLYCOSYLASE D"/>
    <property type="match status" value="1"/>
</dbReference>
<dbReference type="EMBL" id="JBHULZ010000026">
    <property type="protein sequence ID" value="MFD2697576.1"/>
    <property type="molecule type" value="Genomic_DNA"/>
</dbReference>
<feature type="chain" id="PRO_5046637256" evidence="3">
    <location>
        <begin position="22"/>
        <end position="635"/>
    </location>
</feature>
<dbReference type="SUPFAM" id="SSF53822">
    <property type="entry name" value="Periplasmic binding protein-like I"/>
    <property type="match status" value="1"/>
</dbReference>
<sequence length="635" mass="72281">MTKFNMFLLFAFLLIFPSAIAQGFRTHEVKKGESLEQIANHYQVSVDEIYKLNPDAKRRNINHMVLVIPAQEPKVKLNEKSKQLSFKSYQIRAKETLYSIAKENQLSIDELKQYNPDLVETDIAIGQTIKIPIFREDRRTPNFNESLSNSSFSNIIHIVLPGETKYRIAKQYGLSVEQLQALNPTLLDLKAGQLLTIVNKNQEALTNKNEAPLNFFTYEVKPKETIFRLTKKFKVPADSLYAWNPQLKQSGLQEGMQIKLPKKVNVQVAGLSTDKVNLAENISDYSTQKLAVMLPLSLGNINDDNKAEVLKKDKVLRIALDFYSGVEAAIRKAESLGITVEAKVYDTQRNSQKVASLINNNDFDQVDFVVGPFFTKTVETASKLLESKKIPVLSPISSGEINGGVNLIQTRPTDIMMQQSIISFIKLHGADKNVVVLADKDKGYLESKILYTLPEAKLVNLQKEYLQQSDLARVLDKNRTNWFILESDDMATVSNAASYLNTLRSTFDIQLFTSNKNDLYDSEVPSTYLGNLNFTFAAINKEYNQDPLDEFVKMYREDYGLSPNQYVIRGYDVTLDAILRKANFSDFYESLSLDQTTEYVENQFNYNKKLIGGYFNNAVYILQYNKELQIQSVEN</sequence>
<dbReference type="InterPro" id="IPR028082">
    <property type="entry name" value="Peripla_BP_I"/>
</dbReference>
<feature type="signal peptide" evidence="3">
    <location>
        <begin position="1"/>
        <end position="21"/>
    </location>
</feature>
<dbReference type="SUPFAM" id="SSF54106">
    <property type="entry name" value="LysM domain"/>
    <property type="match status" value="4"/>
</dbReference>
<comment type="similarity">
    <text evidence="1">Belongs to the leucine-binding protein family.</text>
</comment>
<evidence type="ECO:0000259" key="4">
    <source>
        <dbReference type="PROSITE" id="PS51782"/>
    </source>
</evidence>
<dbReference type="PANTHER" id="PTHR33734">
    <property type="entry name" value="LYSM DOMAIN-CONTAINING GPI-ANCHORED PROTEIN 2"/>
    <property type="match status" value="1"/>
</dbReference>
<dbReference type="InterPro" id="IPR036779">
    <property type="entry name" value="LysM_dom_sf"/>
</dbReference>
<dbReference type="Proteomes" id="UP001597357">
    <property type="component" value="Unassembled WGS sequence"/>
</dbReference>
<dbReference type="Pfam" id="PF13458">
    <property type="entry name" value="Peripla_BP_6"/>
    <property type="match status" value="1"/>
</dbReference>
<protein>
    <submittedName>
        <fullName evidence="5">LysM peptidoglycan-binding domain-containing protein</fullName>
    </submittedName>
</protein>
<comment type="caution">
    <text evidence="5">The sequence shown here is derived from an EMBL/GenBank/DDBJ whole genome shotgun (WGS) entry which is preliminary data.</text>
</comment>
<dbReference type="Gene3D" id="3.10.350.10">
    <property type="entry name" value="LysM domain"/>
    <property type="match status" value="4"/>
</dbReference>
<evidence type="ECO:0000256" key="2">
    <source>
        <dbReference type="ARBA" id="ARBA00022729"/>
    </source>
</evidence>
<evidence type="ECO:0000256" key="1">
    <source>
        <dbReference type="ARBA" id="ARBA00010062"/>
    </source>
</evidence>
<reference evidence="6" key="1">
    <citation type="journal article" date="2019" name="Int. J. Syst. Evol. Microbiol.">
        <title>The Global Catalogue of Microorganisms (GCM) 10K type strain sequencing project: providing services to taxonomists for standard genome sequencing and annotation.</title>
        <authorList>
            <consortium name="The Broad Institute Genomics Platform"/>
            <consortium name="The Broad Institute Genome Sequencing Center for Infectious Disease"/>
            <person name="Wu L."/>
            <person name="Ma J."/>
        </authorList>
    </citation>
    <scope>NUCLEOTIDE SEQUENCE [LARGE SCALE GENOMIC DNA]</scope>
    <source>
        <strain evidence="6">KCTC 42255</strain>
    </source>
</reference>
<name>A0ABW5SCV7_9FLAO</name>
<dbReference type="Pfam" id="PF01476">
    <property type="entry name" value="LysM"/>
    <property type="match status" value="4"/>
</dbReference>
<feature type="domain" description="LysM" evidence="4">
    <location>
        <begin position="216"/>
        <end position="260"/>
    </location>
</feature>
<feature type="domain" description="LysM" evidence="4">
    <location>
        <begin position="87"/>
        <end position="131"/>
    </location>
</feature>
<dbReference type="CDD" id="cd00118">
    <property type="entry name" value="LysM"/>
    <property type="match status" value="4"/>
</dbReference>
<dbReference type="RefSeq" id="WP_379045702.1">
    <property type="nucleotide sequence ID" value="NZ_JBHULZ010000026.1"/>
</dbReference>
<organism evidence="5 6">
    <name type="scientific">Mesonia sediminis</name>
    <dbReference type="NCBI Taxonomy" id="1703946"/>
    <lineage>
        <taxon>Bacteria</taxon>
        <taxon>Pseudomonadati</taxon>
        <taxon>Bacteroidota</taxon>
        <taxon>Flavobacteriia</taxon>
        <taxon>Flavobacteriales</taxon>
        <taxon>Flavobacteriaceae</taxon>
        <taxon>Mesonia</taxon>
    </lineage>
</organism>
<feature type="domain" description="LysM" evidence="4">
    <location>
        <begin position="25"/>
        <end position="75"/>
    </location>
</feature>
<evidence type="ECO:0000313" key="6">
    <source>
        <dbReference type="Proteomes" id="UP001597357"/>
    </source>
</evidence>
<dbReference type="Gene3D" id="3.40.50.2300">
    <property type="match status" value="2"/>
</dbReference>
<dbReference type="InterPro" id="IPR018392">
    <property type="entry name" value="LysM"/>
</dbReference>
<proteinExistence type="inferred from homology"/>
<dbReference type="InterPro" id="IPR028081">
    <property type="entry name" value="Leu-bd"/>
</dbReference>
<evidence type="ECO:0000313" key="5">
    <source>
        <dbReference type="EMBL" id="MFD2697576.1"/>
    </source>
</evidence>
<evidence type="ECO:0000256" key="3">
    <source>
        <dbReference type="SAM" id="SignalP"/>
    </source>
</evidence>
<accession>A0ABW5SCV7</accession>
<keyword evidence="2 3" id="KW-0732">Signal</keyword>